<keyword evidence="4" id="KW-1185">Reference proteome</keyword>
<dbReference type="EnsemblPlants" id="AUR62028002-RA">
    <property type="protein sequence ID" value="AUR62028002-RA:cds"/>
    <property type="gene ID" value="AUR62028002"/>
</dbReference>
<dbReference type="OMA" id="DSGHANK"/>
<dbReference type="Pfam" id="PF13374">
    <property type="entry name" value="TPR_10"/>
    <property type="match status" value="2"/>
</dbReference>
<accession>A0A803MEV9</accession>
<keyword evidence="1" id="KW-0802">TPR repeat</keyword>
<feature type="repeat" description="TPR" evidence="1">
    <location>
        <begin position="473"/>
        <end position="506"/>
    </location>
</feature>
<evidence type="ECO:0000256" key="1">
    <source>
        <dbReference type="PROSITE-ProRule" id="PRU00339"/>
    </source>
</evidence>
<evidence type="ECO:0000313" key="4">
    <source>
        <dbReference type="Proteomes" id="UP000596660"/>
    </source>
</evidence>
<feature type="repeat" description="TPR" evidence="1">
    <location>
        <begin position="387"/>
        <end position="420"/>
    </location>
</feature>
<sequence>MPGSDMNDDIEKNSSHNGSLYNFKRSHKNQHASPISPLSPGSASIGSIDLAILNVVDNSIEQLYQNICDMESSDESQSTHSVTSYGNESRIDSELRHLVGADNVVDTEEDIKEGRKVEWKDNDVEIISEKPPSGKRNASRRSISGSSGEDKFFKNHNGTGRGDVEKGIDNPDLGPYLLKKARDINTLGDNPKRAFEFALRAKKSFESCASSDKRPSLDYVSCLQMLASMHCAAGKHKEAIPLLEQSIEIPNIELGQSYALAKFVGCMQLGDVYAMMGQIEEAINLYKVGLEIQRTVLGVKDPRFGETCRYVAEAYLQILEFDEAGKLCKLALDIHKENGCPPSIKEAADRRLMGLICDSKGDYEAALEHYVLASMAMHCNGQESDVAAVDCNIGDAYLALARYDDAIFTYKKALNAFASSKGKSHPTVASVFVRLGELYCKIGKFSESVSYCERALEIYSKPPPKGTDVEDIANGLTDLSAIYESMNELDMSIKLLKKALELHSDEASQKSKIAGIEAQMGVLNYMLGNYSDSYNFLKSSVLKFEDSGEKKSSLYAITLNQLGLTCVQLSLISEAAELFDKAMSILEQEYGLFHPDTLGVYSNLAGTYDALGRCDDAIELLEFVVVMREEKLGTADPIVDEEKRRLAELLKEAGKARRRYSRSLETLLDKDMQSGVIGTKKQLSGM</sequence>
<dbReference type="Pfam" id="PF13424">
    <property type="entry name" value="TPR_12"/>
    <property type="match status" value="2"/>
</dbReference>
<dbReference type="SMART" id="SM00028">
    <property type="entry name" value="TPR"/>
    <property type="match status" value="10"/>
</dbReference>
<dbReference type="PROSITE" id="PS50005">
    <property type="entry name" value="TPR"/>
    <property type="match status" value="3"/>
</dbReference>
<dbReference type="PANTHER" id="PTHR46284:SF1">
    <property type="entry name" value="PROTEIN KINESIN LIGHT CHAIN-RELATED 2"/>
    <property type="match status" value="1"/>
</dbReference>
<dbReference type="AlphaFoldDB" id="A0A803MEV9"/>
<protein>
    <submittedName>
        <fullName evidence="3">Uncharacterized protein</fullName>
    </submittedName>
</protein>
<reference evidence="3" key="1">
    <citation type="journal article" date="2017" name="Nature">
        <title>The genome of Chenopodium quinoa.</title>
        <authorList>
            <person name="Jarvis D.E."/>
            <person name="Ho Y.S."/>
            <person name="Lightfoot D.J."/>
            <person name="Schmoeckel S.M."/>
            <person name="Li B."/>
            <person name="Borm T.J.A."/>
            <person name="Ohyanagi H."/>
            <person name="Mineta K."/>
            <person name="Michell C.T."/>
            <person name="Saber N."/>
            <person name="Kharbatia N.M."/>
            <person name="Rupper R.R."/>
            <person name="Sharp A.R."/>
            <person name="Dally N."/>
            <person name="Boughton B.A."/>
            <person name="Woo Y.H."/>
            <person name="Gao G."/>
            <person name="Schijlen E.G.W.M."/>
            <person name="Guo X."/>
            <person name="Momin A.A."/>
            <person name="Negrao S."/>
            <person name="Al-Babili S."/>
            <person name="Gehring C."/>
            <person name="Roessner U."/>
            <person name="Jung C."/>
            <person name="Murphy K."/>
            <person name="Arold S.T."/>
            <person name="Gojobori T."/>
            <person name="van der Linden C.G."/>
            <person name="van Loo E.N."/>
            <person name="Jellen E.N."/>
            <person name="Maughan P.J."/>
            <person name="Tester M."/>
        </authorList>
    </citation>
    <scope>NUCLEOTIDE SEQUENCE [LARGE SCALE GENOMIC DNA]</scope>
    <source>
        <strain evidence="3">cv. PI 614886</strain>
    </source>
</reference>
<organism evidence="3 4">
    <name type="scientific">Chenopodium quinoa</name>
    <name type="common">Quinoa</name>
    <dbReference type="NCBI Taxonomy" id="63459"/>
    <lineage>
        <taxon>Eukaryota</taxon>
        <taxon>Viridiplantae</taxon>
        <taxon>Streptophyta</taxon>
        <taxon>Embryophyta</taxon>
        <taxon>Tracheophyta</taxon>
        <taxon>Spermatophyta</taxon>
        <taxon>Magnoliopsida</taxon>
        <taxon>eudicotyledons</taxon>
        <taxon>Gunneridae</taxon>
        <taxon>Pentapetalae</taxon>
        <taxon>Caryophyllales</taxon>
        <taxon>Chenopodiaceae</taxon>
        <taxon>Chenopodioideae</taxon>
        <taxon>Atripliceae</taxon>
        <taxon>Chenopodium</taxon>
    </lineage>
</organism>
<dbReference type="Gene3D" id="1.25.40.10">
    <property type="entry name" value="Tetratricopeptide repeat domain"/>
    <property type="match status" value="3"/>
</dbReference>
<dbReference type="SUPFAM" id="SSF48452">
    <property type="entry name" value="TPR-like"/>
    <property type="match status" value="3"/>
</dbReference>
<evidence type="ECO:0000313" key="3">
    <source>
        <dbReference type="EnsemblPlants" id="AUR62028002-RA:cds"/>
    </source>
</evidence>
<evidence type="ECO:0000256" key="2">
    <source>
        <dbReference type="SAM" id="MobiDB-lite"/>
    </source>
</evidence>
<proteinExistence type="predicted"/>
<dbReference type="InterPro" id="IPR011990">
    <property type="entry name" value="TPR-like_helical_dom_sf"/>
</dbReference>
<feature type="region of interest" description="Disordered" evidence="2">
    <location>
        <begin position="123"/>
        <end position="168"/>
    </location>
</feature>
<dbReference type="Pfam" id="PF13181">
    <property type="entry name" value="TPR_8"/>
    <property type="match status" value="1"/>
</dbReference>
<dbReference type="PANTHER" id="PTHR46284">
    <property type="entry name" value="PROTEIN KINESIN LIGHT CHAIN-RELATED 3"/>
    <property type="match status" value="1"/>
</dbReference>
<dbReference type="Proteomes" id="UP000596660">
    <property type="component" value="Unplaced"/>
</dbReference>
<dbReference type="Gramene" id="AUR62028002-RA">
    <property type="protein sequence ID" value="AUR62028002-RA:cds"/>
    <property type="gene ID" value="AUR62028002"/>
</dbReference>
<name>A0A803MEV9_CHEQI</name>
<reference evidence="3" key="2">
    <citation type="submission" date="2021-03" db="UniProtKB">
        <authorList>
            <consortium name="EnsemblPlants"/>
        </authorList>
    </citation>
    <scope>IDENTIFICATION</scope>
</reference>
<feature type="repeat" description="TPR" evidence="1">
    <location>
        <begin position="429"/>
        <end position="462"/>
    </location>
</feature>
<dbReference type="InterPro" id="IPR019734">
    <property type="entry name" value="TPR_rpt"/>
</dbReference>
<feature type="region of interest" description="Disordered" evidence="2">
    <location>
        <begin position="1"/>
        <end position="41"/>
    </location>
</feature>